<comment type="caution">
    <text evidence="1">The sequence shown here is derived from an EMBL/GenBank/DDBJ whole genome shotgun (WGS) entry which is preliminary data.</text>
</comment>
<dbReference type="Proteomes" id="UP000198917">
    <property type="component" value="Unassembled WGS sequence"/>
</dbReference>
<evidence type="ECO:0000313" key="2">
    <source>
        <dbReference type="Proteomes" id="UP000198917"/>
    </source>
</evidence>
<proteinExistence type="predicted"/>
<protein>
    <submittedName>
        <fullName evidence="1">Uncharacterized protein</fullName>
    </submittedName>
</protein>
<dbReference type="AlphaFoldDB" id="A0A7Z7BQB2"/>
<organism evidence="1 2">
    <name type="scientific">Agrobacterium fabrum</name>
    <dbReference type="NCBI Taxonomy" id="1176649"/>
    <lineage>
        <taxon>Bacteria</taxon>
        <taxon>Pseudomonadati</taxon>
        <taxon>Pseudomonadota</taxon>
        <taxon>Alphaproteobacteria</taxon>
        <taxon>Hyphomicrobiales</taxon>
        <taxon>Rhizobiaceae</taxon>
        <taxon>Rhizobium/Agrobacterium group</taxon>
        <taxon>Agrobacterium</taxon>
        <taxon>Agrobacterium tumefaciens complex</taxon>
    </lineage>
</organism>
<dbReference type="EMBL" id="FNEW01000003">
    <property type="protein sequence ID" value="SDJ95655.1"/>
    <property type="molecule type" value="Genomic_DNA"/>
</dbReference>
<reference evidence="1 2" key="1">
    <citation type="submission" date="2016-10" db="EMBL/GenBank/DDBJ databases">
        <authorList>
            <person name="Varghese N."/>
            <person name="Submissions S."/>
        </authorList>
    </citation>
    <scope>NUCLEOTIDE SEQUENCE [LARGE SCALE GENOMIC DNA]</scope>
    <source>
        <strain evidence="1 2">PDC82</strain>
    </source>
</reference>
<evidence type="ECO:0000313" key="1">
    <source>
        <dbReference type="EMBL" id="SDJ95655.1"/>
    </source>
</evidence>
<accession>A0A7Z7BQB2</accession>
<sequence length="45" mass="4584">MRIVESAADANYPDETCEVISRASVAMRALNCPAASSAPSTGKAA</sequence>
<gene>
    <name evidence="1" type="ORF">SAMN05428983_3357</name>
</gene>
<name>A0A7Z7BQB2_9HYPH</name>